<keyword evidence="3" id="KW-1185">Reference proteome</keyword>
<reference evidence="2" key="1">
    <citation type="submission" date="2021-02" db="EMBL/GenBank/DDBJ databases">
        <title>Genome sequence of Rhodospirillales sp. strain TMPK1 isolated from soil.</title>
        <authorList>
            <person name="Nakai R."/>
            <person name="Kusada H."/>
            <person name="Tamaki H."/>
        </authorList>
    </citation>
    <scope>NUCLEOTIDE SEQUENCE</scope>
    <source>
        <strain evidence="2">TMPK1</strain>
    </source>
</reference>
<dbReference type="RefSeq" id="WP_420242844.1">
    <property type="nucleotide sequence ID" value="NZ_BOPV01000001.1"/>
</dbReference>
<dbReference type="Proteomes" id="UP000681075">
    <property type="component" value="Unassembled WGS sequence"/>
</dbReference>
<gene>
    <name evidence="2" type="ORF">TMPK1_19700</name>
</gene>
<organism evidence="2 3">
    <name type="scientific">Roseiterribacter gracilis</name>
    <dbReference type="NCBI Taxonomy" id="2812848"/>
    <lineage>
        <taxon>Bacteria</taxon>
        <taxon>Pseudomonadati</taxon>
        <taxon>Pseudomonadota</taxon>
        <taxon>Alphaproteobacteria</taxon>
        <taxon>Rhodospirillales</taxon>
        <taxon>Roseiterribacteraceae</taxon>
        <taxon>Roseiterribacter</taxon>
    </lineage>
</organism>
<sequence>MVEILSDASGRQVGSVRNESGKLVARDRNGARVGYFDPRTNTTHTMDGRKVAEGNSLKQIVVR</sequence>
<protein>
    <submittedName>
        <fullName evidence="2">Uncharacterized protein</fullName>
    </submittedName>
</protein>
<dbReference type="EMBL" id="BOPV01000001">
    <property type="protein sequence ID" value="GIL39733.1"/>
    <property type="molecule type" value="Genomic_DNA"/>
</dbReference>
<proteinExistence type="predicted"/>
<accession>A0A8S8X8F2</accession>
<comment type="caution">
    <text evidence="2">The sequence shown here is derived from an EMBL/GenBank/DDBJ whole genome shotgun (WGS) entry which is preliminary data.</text>
</comment>
<evidence type="ECO:0000313" key="2">
    <source>
        <dbReference type="EMBL" id="GIL39733.1"/>
    </source>
</evidence>
<evidence type="ECO:0000256" key="1">
    <source>
        <dbReference type="SAM" id="MobiDB-lite"/>
    </source>
</evidence>
<feature type="region of interest" description="Disordered" evidence="1">
    <location>
        <begin position="1"/>
        <end position="24"/>
    </location>
</feature>
<dbReference type="AlphaFoldDB" id="A0A8S8X8F2"/>
<evidence type="ECO:0000313" key="3">
    <source>
        <dbReference type="Proteomes" id="UP000681075"/>
    </source>
</evidence>
<name>A0A8S8X8F2_9PROT</name>